<feature type="domain" description="AAA" evidence="4">
    <location>
        <begin position="3"/>
        <end position="146"/>
    </location>
</feature>
<evidence type="ECO:0000259" key="4">
    <source>
        <dbReference type="Pfam" id="PF13614"/>
    </source>
</evidence>
<keyword evidence="6" id="KW-1185">Reference proteome</keyword>
<gene>
    <name evidence="5" type="ORF">PAP_05815</name>
</gene>
<dbReference type="AlphaFoldDB" id="A0A075LY98"/>
<dbReference type="GO" id="GO:0016887">
    <property type="term" value="F:ATP hydrolysis activity"/>
    <property type="evidence" value="ECO:0007669"/>
    <property type="project" value="TreeGrafter"/>
</dbReference>
<dbReference type="PANTHER" id="PTHR43384:SF10">
    <property type="entry name" value="ATPASE INVOLVED IN CHROMOSOME PARTITIONING, PARA_MIND FAMILY"/>
    <property type="match status" value="1"/>
</dbReference>
<dbReference type="PANTHER" id="PTHR43384">
    <property type="entry name" value="SEPTUM SITE-DETERMINING PROTEIN MIND HOMOLOG, CHLOROPLASTIC-RELATED"/>
    <property type="match status" value="1"/>
</dbReference>
<dbReference type="CDD" id="cd02036">
    <property type="entry name" value="MinD"/>
    <property type="match status" value="1"/>
</dbReference>
<dbReference type="InterPro" id="IPR025669">
    <property type="entry name" value="AAA_dom"/>
</dbReference>
<protein>
    <submittedName>
        <fullName evidence="5">CDP-4-dehydro-6-deoxy-D-gulose 4-reductase</fullName>
    </submittedName>
</protein>
<dbReference type="OrthoDB" id="31168at2157"/>
<dbReference type="InterPro" id="IPR025501">
    <property type="entry name" value="MinD_FleN"/>
</dbReference>
<evidence type="ECO:0000313" key="5">
    <source>
        <dbReference type="EMBL" id="AIF69563.1"/>
    </source>
</evidence>
<name>A0A075LY98_9EURY</name>
<dbReference type="GO" id="GO:0005829">
    <property type="term" value="C:cytosol"/>
    <property type="evidence" value="ECO:0007669"/>
    <property type="project" value="TreeGrafter"/>
</dbReference>
<dbReference type="FunFam" id="3.40.50.300:FF:000285">
    <property type="entry name" value="Sporulation initiation inhibitor Soj"/>
    <property type="match status" value="1"/>
</dbReference>
<dbReference type="InterPro" id="IPR010224">
    <property type="entry name" value="MinD_archaea"/>
</dbReference>
<sequence length="246" mass="26102">MGKLISLVSGKGGTGKTTVAANLAVALGKLGKKVVAVDADLTMANLSLVMGMDDASVTIHDVLMGDASIDEAIYSLPQFENVYVIPAAVDWEHVIKADPRGLPETLAPLKEKFDFVLIDCPAGLQVDAMSAMLSSEEVILVTNPEISCIADTMKVGIVLKKAGLAILGFVLNRYGRSDNDIPPDAAAEAMEVPLLAVIPEDRAIREGTLEGIPVVVYKPNSEGAKAFMELAEQVMRISGFKAKVMY</sequence>
<dbReference type="SUPFAM" id="SSF52540">
    <property type="entry name" value="P-loop containing nucleoside triphosphate hydrolases"/>
    <property type="match status" value="1"/>
</dbReference>
<dbReference type="InterPro" id="IPR027417">
    <property type="entry name" value="P-loop_NTPase"/>
</dbReference>
<proteinExistence type="predicted"/>
<reference evidence="6" key="1">
    <citation type="submission" date="2013-06" db="EMBL/GenBank/DDBJ databases">
        <title>Complete Genome Sequence of Hyperthermophilic Palaeococcus pacificus DY20341T, Isolated from a Deep-Sea Hydrothermal Sediments.</title>
        <authorList>
            <person name="Zeng X."/>
            <person name="Shao Z."/>
        </authorList>
    </citation>
    <scope>NUCLEOTIDE SEQUENCE [LARGE SCALE GENOMIC DNA]</scope>
    <source>
        <strain evidence="6">DY20341</strain>
    </source>
</reference>
<accession>A0A075LY98</accession>
<dbReference type="KEGG" id="ppac:PAP_05815"/>
<feature type="binding site" evidence="3">
    <location>
        <begin position="11"/>
        <end position="18"/>
    </location>
    <ligand>
        <name>ATP</name>
        <dbReference type="ChEBI" id="CHEBI:30616"/>
    </ligand>
</feature>
<evidence type="ECO:0000256" key="3">
    <source>
        <dbReference type="PIRSR" id="PIRSR003092-1"/>
    </source>
</evidence>
<dbReference type="Proteomes" id="UP000027981">
    <property type="component" value="Chromosome"/>
</dbReference>
<keyword evidence="2 3" id="KW-0067">ATP-binding</keyword>
<evidence type="ECO:0000313" key="6">
    <source>
        <dbReference type="Proteomes" id="UP000027981"/>
    </source>
</evidence>
<dbReference type="InterPro" id="IPR050625">
    <property type="entry name" value="ParA/MinD_ATPase"/>
</dbReference>
<dbReference type="EMBL" id="CP006019">
    <property type="protein sequence ID" value="AIF69563.1"/>
    <property type="molecule type" value="Genomic_DNA"/>
</dbReference>
<reference evidence="5 6" key="2">
    <citation type="journal article" date="2015" name="Genome Announc.">
        <title>Complete Genome Sequence of Hyperthermophilic Piezophilic Archaeon Palaeococcus pacificus DY20341T, Isolated from Deep-Sea Hydrothermal Sediments.</title>
        <authorList>
            <person name="Zeng X."/>
            <person name="Jebbar M."/>
            <person name="Shao Z."/>
        </authorList>
    </citation>
    <scope>NUCLEOTIDE SEQUENCE [LARGE SCALE GENOMIC DNA]</scope>
    <source>
        <strain evidence="5 6">DY20341</strain>
    </source>
</reference>
<dbReference type="RefSeq" id="WP_048165106.1">
    <property type="nucleotide sequence ID" value="NZ_CP006019.1"/>
</dbReference>
<keyword evidence="1 3" id="KW-0547">Nucleotide-binding</keyword>
<evidence type="ECO:0000256" key="2">
    <source>
        <dbReference type="ARBA" id="ARBA00022840"/>
    </source>
</evidence>
<dbReference type="GeneID" id="24842286"/>
<dbReference type="HOGENOM" id="CLU_037612_0_3_2"/>
<dbReference type="Pfam" id="PF13614">
    <property type="entry name" value="AAA_31"/>
    <property type="match status" value="1"/>
</dbReference>
<dbReference type="PIRSF" id="PIRSF003092">
    <property type="entry name" value="MinD"/>
    <property type="match status" value="1"/>
</dbReference>
<dbReference type="NCBIfam" id="TIGR01969">
    <property type="entry name" value="minD_arch"/>
    <property type="match status" value="1"/>
</dbReference>
<evidence type="ECO:0000256" key="1">
    <source>
        <dbReference type="ARBA" id="ARBA00022741"/>
    </source>
</evidence>
<dbReference type="eggNOG" id="arCOG00589">
    <property type="taxonomic scope" value="Archaea"/>
</dbReference>
<dbReference type="STRING" id="1343739.PAP_05815"/>
<dbReference type="GO" id="GO:0009898">
    <property type="term" value="C:cytoplasmic side of plasma membrane"/>
    <property type="evidence" value="ECO:0007669"/>
    <property type="project" value="TreeGrafter"/>
</dbReference>
<organism evidence="5 6">
    <name type="scientific">Palaeococcus pacificus DY20341</name>
    <dbReference type="NCBI Taxonomy" id="1343739"/>
    <lineage>
        <taxon>Archaea</taxon>
        <taxon>Methanobacteriati</taxon>
        <taxon>Methanobacteriota</taxon>
        <taxon>Thermococci</taxon>
        <taxon>Thermococcales</taxon>
        <taxon>Thermococcaceae</taxon>
        <taxon>Palaeococcus</taxon>
    </lineage>
</organism>
<dbReference type="GO" id="GO:0005524">
    <property type="term" value="F:ATP binding"/>
    <property type="evidence" value="ECO:0007669"/>
    <property type="project" value="UniProtKB-KW"/>
</dbReference>
<dbReference type="Gene3D" id="3.40.50.300">
    <property type="entry name" value="P-loop containing nucleotide triphosphate hydrolases"/>
    <property type="match status" value="1"/>
</dbReference>
<dbReference type="GO" id="GO:0051782">
    <property type="term" value="P:negative regulation of cell division"/>
    <property type="evidence" value="ECO:0007669"/>
    <property type="project" value="TreeGrafter"/>
</dbReference>